<keyword evidence="2" id="KW-0732">Signal</keyword>
<evidence type="ECO:0000256" key="3">
    <source>
        <dbReference type="ARBA" id="ARBA00022737"/>
    </source>
</evidence>
<accession>A0AAD7Z724</accession>
<comment type="caution">
    <text evidence="5">The sequence shown here is derived from an EMBL/GenBank/DDBJ whole genome shotgun (WGS) entry which is preliminary data.</text>
</comment>
<evidence type="ECO:0000256" key="2">
    <source>
        <dbReference type="ARBA" id="ARBA00022729"/>
    </source>
</evidence>
<dbReference type="FunFam" id="3.80.10.10:FF:001164">
    <property type="entry name" value="GH01279p"/>
    <property type="match status" value="1"/>
</dbReference>
<gene>
    <name evidence="5" type="ORF">L9F63_008016</name>
</gene>
<proteinExistence type="predicted"/>
<dbReference type="PANTHER" id="PTHR24366">
    <property type="entry name" value="IG(IMMUNOGLOBULIN) AND LRR(LEUCINE RICH REPEAT) DOMAINS"/>
    <property type="match status" value="1"/>
</dbReference>
<evidence type="ECO:0000256" key="4">
    <source>
        <dbReference type="SAM" id="Phobius"/>
    </source>
</evidence>
<dbReference type="SMART" id="SM00369">
    <property type="entry name" value="LRR_TYP"/>
    <property type="match status" value="13"/>
</dbReference>
<keyword evidence="1" id="KW-0433">Leucine-rich repeat</keyword>
<dbReference type="AlphaFoldDB" id="A0AAD7Z724"/>
<dbReference type="PANTHER" id="PTHR24366:SF161">
    <property type="entry name" value="TIR DOMAIN-CONTAINING PROTEIN"/>
    <property type="match status" value="1"/>
</dbReference>
<dbReference type="InterPro" id="IPR032675">
    <property type="entry name" value="LRR_dom_sf"/>
</dbReference>
<evidence type="ECO:0000313" key="5">
    <source>
        <dbReference type="EMBL" id="KAJ9574817.1"/>
    </source>
</evidence>
<reference evidence="5" key="2">
    <citation type="submission" date="2023-05" db="EMBL/GenBank/DDBJ databases">
        <authorList>
            <person name="Fouks B."/>
        </authorList>
    </citation>
    <scope>NUCLEOTIDE SEQUENCE</scope>
    <source>
        <strain evidence="5">Stay&amp;Tobe</strain>
        <tissue evidence="5">Testes</tissue>
    </source>
</reference>
<feature type="transmembrane region" description="Helical" evidence="4">
    <location>
        <begin position="714"/>
        <end position="733"/>
    </location>
</feature>
<dbReference type="InterPro" id="IPR003591">
    <property type="entry name" value="Leu-rich_rpt_typical-subtyp"/>
</dbReference>
<dbReference type="Pfam" id="PF13855">
    <property type="entry name" value="LRR_8"/>
    <property type="match status" value="4"/>
</dbReference>
<keyword evidence="6" id="KW-1185">Reference proteome</keyword>
<dbReference type="InterPro" id="IPR001611">
    <property type="entry name" value="Leu-rich_rpt"/>
</dbReference>
<reference evidence="5" key="1">
    <citation type="journal article" date="2023" name="IScience">
        <title>Live-bearing cockroach genome reveals convergent evolutionary mechanisms linked to viviparity in insects and beyond.</title>
        <authorList>
            <person name="Fouks B."/>
            <person name="Harrison M.C."/>
            <person name="Mikhailova A.A."/>
            <person name="Marchal E."/>
            <person name="English S."/>
            <person name="Carruthers M."/>
            <person name="Jennings E.C."/>
            <person name="Chiamaka E.L."/>
            <person name="Frigard R.A."/>
            <person name="Pippel M."/>
            <person name="Attardo G.M."/>
            <person name="Benoit J.B."/>
            <person name="Bornberg-Bauer E."/>
            <person name="Tobe S.S."/>
        </authorList>
    </citation>
    <scope>NUCLEOTIDE SEQUENCE</scope>
    <source>
        <strain evidence="5">Stay&amp;Tobe</strain>
    </source>
</reference>
<name>A0AAD7Z724_DIPPU</name>
<keyword evidence="4" id="KW-0812">Transmembrane</keyword>
<evidence type="ECO:0000256" key="1">
    <source>
        <dbReference type="ARBA" id="ARBA00022614"/>
    </source>
</evidence>
<evidence type="ECO:0000313" key="6">
    <source>
        <dbReference type="Proteomes" id="UP001233999"/>
    </source>
</evidence>
<dbReference type="Proteomes" id="UP001233999">
    <property type="component" value="Unassembled WGS sequence"/>
</dbReference>
<keyword evidence="4" id="KW-1133">Transmembrane helix</keyword>
<keyword evidence="4" id="KW-0472">Membrane</keyword>
<sequence length="765" mass="84508">CFAGLQKLKWLDLSRNNISILDSGVFSELGTLLYLNLSENTLVSVDSQCFEGLNKLEQLDLSRNAISVLESAIFSELGQLLRLNMSNNNLKYINATCFTGLKTLQLLDLSMNSISILEGAIFSDLTELLRLNLSENRLETLNSECFRGLTRLQQLDASRNQITNVSPGTFQPIAGLTHLLLADNPVLGLTVLVGTGRKLQTVDASRAGLSQVPAALTTSIRTLKLAGNIVTAVRCGDLDSYPLLRILDLSDNMILELEEDALGRLEILMTLYLSGNKLRTVPKSLPSGLISLHLQRNTIQELASGELQGLPRLRYLSLKDSGLTVIQNGALAQLPALQTFDISCNPLTRLPGNALSGPLMTVLKMSSLTSITPDEATELSFPVTSPERLEVLQLDSSPELARELLADTAALAAFRQLRELDLSHTNLTSLRSDLFHFLPRLRVLRLEGNPWNCEQMLWLAEWVRNNQQELQDTLRDAICNSLDHLASIPIMDLYVATPRYDELNITALYQGENFTHDPFTAENVTDFYLDDLQTPSSELTLNNITDTPSITPHYIIFNQTEFSKPSNHVNKELYSSSKKVDTILRKQTHPTKDIKKLMYQHDKSFNNIMQGDDSLVHDAEDSIKDLFKPSVAKALGNLTGKVNMTDVLKKHGNTSNNATSSNIGLEGENLVFENATLAVGDKSVYYRSRASDAYASGVRVTVKETSLISGSHPGMFVLLGVGLAMGGALAIAMSHCAKKRRRQAVEYSRQQDIEVRSMSSIGDLW</sequence>
<organism evidence="5 6">
    <name type="scientific">Diploptera punctata</name>
    <name type="common">Pacific beetle cockroach</name>
    <dbReference type="NCBI Taxonomy" id="6984"/>
    <lineage>
        <taxon>Eukaryota</taxon>
        <taxon>Metazoa</taxon>
        <taxon>Ecdysozoa</taxon>
        <taxon>Arthropoda</taxon>
        <taxon>Hexapoda</taxon>
        <taxon>Insecta</taxon>
        <taxon>Pterygota</taxon>
        <taxon>Neoptera</taxon>
        <taxon>Polyneoptera</taxon>
        <taxon>Dictyoptera</taxon>
        <taxon>Blattodea</taxon>
        <taxon>Blaberoidea</taxon>
        <taxon>Blaberidae</taxon>
        <taxon>Diplopterinae</taxon>
        <taxon>Diploptera</taxon>
    </lineage>
</organism>
<dbReference type="PROSITE" id="PS51450">
    <property type="entry name" value="LRR"/>
    <property type="match status" value="3"/>
</dbReference>
<keyword evidence="3" id="KW-0677">Repeat</keyword>
<dbReference type="EMBL" id="JASPKZ010010259">
    <property type="protein sequence ID" value="KAJ9574817.1"/>
    <property type="molecule type" value="Genomic_DNA"/>
</dbReference>
<feature type="non-terminal residue" evidence="5">
    <location>
        <position position="1"/>
    </location>
</feature>
<protein>
    <submittedName>
        <fullName evidence="5">Uncharacterized protein</fullName>
    </submittedName>
</protein>
<dbReference type="Gene3D" id="3.80.10.10">
    <property type="entry name" value="Ribonuclease Inhibitor"/>
    <property type="match status" value="5"/>
</dbReference>
<dbReference type="SUPFAM" id="SSF52058">
    <property type="entry name" value="L domain-like"/>
    <property type="match status" value="2"/>
</dbReference>